<dbReference type="Pfam" id="PF04014">
    <property type="entry name" value="MazE_antitoxin"/>
    <property type="match status" value="1"/>
</dbReference>
<dbReference type="InterPro" id="IPR037914">
    <property type="entry name" value="SpoVT-AbrB_sf"/>
</dbReference>
<sequence length="83" mass="9069">MISTGIVRHIDSLGRVVLPKELRRTFDITTDTPLEIFTEGDAILLRKYRPADACALCGEVVTGSVQLHGKFVCPRCRAALAGK</sequence>
<dbReference type="EMBL" id="DYVE01000249">
    <property type="protein sequence ID" value="HJG28888.1"/>
    <property type="molecule type" value="Genomic_DNA"/>
</dbReference>
<dbReference type="PANTHER" id="PTHR36432">
    <property type="match status" value="1"/>
</dbReference>
<accession>A0A921LRC0</accession>
<proteinExistence type="predicted"/>
<dbReference type="PANTHER" id="PTHR36432:SF4">
    <property type="entry name" value="TRANSITION STATE REGULATOR ABH-RELATED"/>
    <property type="match status" value="1"/>
</dbReference>
<name>A0A921LRC0_9FIRM</name>
<dbReference type="SUPFAM" id="SSF89447">
    <property type="entry name" value="AbrB/MazE/MraZ-like"/>
    <property type="match status" value="1"/>
</dbReference>
<reference evidence="3" key="2">
    <citation type="submission" date="2021-09" db="EMBL/GenBank/DDBJ databases">
        <authorList>
            <person name="Gilroy R."/>
        </authorList>
    </citation>
    <scope>NUCLEOTIDE SEQUENCE</scope>
    <source>
        <strain evidence="3">ChiBcec21-2208</strain>
    </source>
</reference>
<gene>
    <name evidence="3" type="ORF">K8V20_09650</name>
</gene>
<dbReference type="NCBIfam" id="TIGR01439">
    <property type="entry name" value="lp_hng_hel_AbrB"/>
    <property type="match status" value="1"/>
</dbReference>
<dbReference type="PROSITE" id="PS51740">
    <property type="entry name" value="SPOVT_ABRB"/>
    <property type="match status" value="1"/>
</dbReference>
<evidence type="ECO:0000313" key="4">
    <source>
        <dbReference type="Proteomes" id="UP000782880"/>
    </source>
</evidence>
<dbReference type="Gene3D" id="2.10.260.10">
    <property type="match status" value="1"/>
</dbReference>
<evidence type="ECO:0000313" key="3">
    <source>
        <dbReference type="EMBL" id="HJG28888.1"/>
    </source>
</evidence>
<feature type="domain" description="SpoVT-AbrB" evidence="2">
    <location>
        <begin position="5"/>
        <end position="50"/>
    </location>
</feature>
<dbReference type="AlphaFoldDB" id="A0A921LRC0"/>
<dbReference type="Proteomes" id="UP000782880">
    <property type="component" value="Unassembled WGS sequence"/>
</dbReference>
<dbReference type="InterPro" id="IPR052731">
    <property type="entry name" value="B_subtilis_Trans_State_Reg"/>
</dbReference>
<dbReference type="InterPro" id="IPR007159">
    <property type="entry name" value="SpoVT-AbrB_dom"/>
</dbReference>
<protein>
    <submittedName>
        <fullName evidence="3">AbrB/MazE/SpoVT family DNA-binding domain-containing protein</fullName>
    </submittedName>
</protein>
<reference evidence="3" key="1">
    <citation type="journal article" date="2021" name="PeerJ">
        <title>Extensive microbial diversity within the chicken gut microbiome revealed by metagenomics and culture.</title>
        <authorList>
            <person name="Gilroy R."/>
            <person name="Ravi A."/>
            <person name="Getino M."/>
            <person name="Pursley I."/>
            <person name="Horton D.L."/>
            <person name="Alikhan N.F."/>
            <person name="Baker D."/>
            <person name="Gharbi K."/>
            <person name="Hall N."/>
            <person name="Watson M."/>
            <person name="Adriaenssens E.M."/>
            <person name="Foster-Nyarko E."/>
            <person name="Jarju S."/>
            <person name="Secka A."/>
            <person name="Antonio M."/>
            <person name="Oren A."/>
            <person name="Chaudhuri R.R."/>
            <person name="La Ragione R."/>
            <person name="Hildebrand F."/>
            <person name="Pallen M.J."/>
        </authorList>
    </citation>
    <scope>NUCLEOTIDE SEQUENCE</scope>
    <source>
        <strain evidence="3">ChiBcec21-2208</strain>
    </source>
</reference>
<organism evidence="3 4">
    <name type="scientific">Subdoligranulum variabile</name>
    <dbReference type="NCBI Taxonomy" id="214851"/>
    <lineage>
        <taxon>Bacteria</taxon>
        <taxon>Bacillati</taxon>
        <taxon>Bacillota</taxon>
        <taxon>Clostridia</taxon>
        <taxon>Eubacteriales</taxon>
        <taxon>Oscillospiraceae</taxon>
        <taxon>Subdoligranulum</taxon>
    </lineage>
</organism>
<dbReference type="SMART" id="SM00966">
    <property type="entry name" value="SpoVT_AbrB"/>
    <property type="match status" value="1"/>
</dbReference>
<evidence type="ECO:0000256" key="1">
    <source>
        <dbReference type="PROSITE-ProRule" id="PRU01076"/>
    </source>
</evidence>
<dbReference type="GO" id="GO:0003677">
    <property type="term" value="F:DNA binding"/>
    <property type="evidence" value="ECO:0007669"/>
    <property type="project" value="UniProtKB-UniRule"/>
</dbReference>
<keyword evidence="1 3" id="KW-0238">DNA-binding</keyword>
<comment type="caution">
    <text evidence="3">The sequence shown here is derived from an EMBL/GenBank/DDBJ whole genome shotgun (WGS) entry which is preliminary data.</text>
</comment>
<evidence type="ECO:0000259" key="2">
    <source>
        <dbReference type="PROSITE" id="PS51740"/>
    </source>
</evidence>